<feature type="domain" description="Homogentisate 1,2-dioxygenase N-terminal" evidence="9">
    <location>
        <begin position="86"/>
        <end position="245"/>
    </location>
</feature>
<evidence type="ECO:0000256" key="1">
    <source>
        <dbReference type="ARBA" id="ARBA00001962"/>
    </source>
</evidence>
<dbReference type="EMBL" id="CR378678">
    <property type="protein sequence ID" value="CAG23037.1"/>
    <property type="molecule type" value="Genomic_DNA"/>
</dbReference>
<dbReference type="PANTHER" id="PTHR11056">
    <property type="entry name" value="HOMOGENTISATE 1,2-DIOXYGENASE"/>
    <property type="match status" value="1"/>
</dbReference>
<evidence type="ECO:0000256" key="2">
    <source>
        <dbReference type="ARBA" id="ARBA00007757"/>
    </source>
</evidence>
<feature type="binding site" evidence="8">
    <location>
        <position position="332"/>
    </location>
    <ligand>
        <name>homogentisate</name>
        <dbReference type="ChEBI" id="CHEBI:16169"/>
    </ligand>
</feature>
<feature type="active site" description="Proton acceptor" evidence="7">
    <location>
        <position position="259"/>
    </location>
</feature>
<evidence type="ECO:0000256" key="3">
    <source>
        <dbReference type="ARBA" id="ARBA00022723"/>
    </source>
</evidence>
<evidence type="ECO:0000256" key="5">
    <source>
        <dbReference type="ARBA" id="ARBA00023002"/>
    </source>
</evidence>
<keyword evidence="5" id="KW-0560">Oxidoreductase</keyword>
<dbReference type="KEGG" id="ppr:PBPRB1165"/>
<reference evidence="11" key="1">
    <citation type="journal article" date="2005" name="Science">
        <title>Life at depth: Photobacterium profundum genome sequence and expression analysis.</title>
        <authorList>
            <person name="Vezzi A."/>
            <person name="Campanaro S."/>
            <person name="D'Angelo M."/>
            <person name="Simonato F."/>
            <person name="Vitulo N."/>
            <person name="Lauro F.M."/>
            <person name="Cestaro A."/>
            <person name="Malacrida G."/>
            <person name="Simionati B."/>
            <person name="Cannata N."/>
            <person name="Romualdi C."/>
            <person name="Bartlett D.H."/>
            <person name="Valle G."/>
        </authorList>
    </citation>
    <scope>NUCLEOTIDE SEQUENCE [LARGE SCALE GENOMIC DNA]</scope>
    <source>
        <strain evidence="11">ATCC BAA-1253 / SS9</strain>
    </source>
</reference>
<dbReference type="eggNOG" id="COG3508">
    <property type="taxonomic scope" value="Bacteria"/>
</dbReference>
<dbReference type="GO" id="GO:0006559">
    <property type="term" value="P:L-phenylalanine catabolic process"/>
    <property type="evidence" value="ECO:0007669"/>
    <property type="project" value="InterPro"/>
</dbReference>
<proteinExistence type="inferred from homology"/>
<feature type="binding site" evidence="8">
    <location>
        <position position="296"/>
    </location>
    <ligand>
        <name>Fe cation</name>
        <dbReference type="ChEBI" id="CHEBI:24875"/>
    </ligand>
</feature>
<keyword evidence="3 8" id="KW-0479">Metal-binding</keyword>
<evidence type="ECO:0000259" key="9">
    <source>
        <dbReference type="Pfam" id="PF20510"/>
    </source>
</evidence>
<dbReference type="Gene3D" id="2.60.120.10">
    <property type="entry name" value="Jelly Rolls"/>
    <property type="match status" value="1"/>
</dbReference>
<feature type="binding site" evidence="8">
    <location>
        <position position="332"/>
    </location>
    <ligand>
        <name>Fe cation</name>
        <dbReference type="ChEBI" id="CHEBI:24875"/>
    </ligand>
</feature>
<organism evidence="10 11">
    <name type="scientific">Photobacterium profundum (strain SS9)</name>
    <dbReference type="NCBI Taxonomy" id="298386"/>
    <lineage>
        <taxon>Bacteria</taxon>
        <taxon>Pseudomonadati</taxon>
        <taxon>Pseudomonadota</taxon>
        <taxon>Gammaproteobacteria</taxon>
        <taxon>Vibrionales</taxon>
        <taxon>Vibrionaceae</taxon>
        <taxon>Photobacterium</taxon>
    </lineage>
</organism>
<dbReference type="HOGENOM" id="CLU_053101_0_0_6"/>
<evidence type="ECO:0000256" key="4">
    <source>
        <dbReference type="ARBA" id="ARBA00022964"/>
    </source>
</evidence>
<evidence type="ECO:0000256" key="6">
    <source>
        <dbReference type="ARBA" id="ARBA00023004"/>
    </source>
</evidence>
<comment type="similarity">
    <text evidence="2">Belongs to the homogentisate dioxygenase family.</text>
</comment>
<dbReference type="InterPro" id="IPR014710">
    <property type="entry name" value="RmlC-like_jellyroll"/>
</dbReference>
<dbReference type="Pfam" id="PF20510">
    <property type="entry name" value="HgmA_N"/>
    <property type="match status" value="1"/>
</dbReference>
<protein>
    <submittedName>
        <fullName evidence="10">Oxidoreductase</fullName>
    </submittedName>
</protein>
<dbReference type="CDD" id="cd02208">
    <property type="entry name" value="cupin_RmlC-like"/>
    <property type="match status" value="1"/>
</dbReference>
<evidence type="ECO:0000313" key="10">
    <source>
        <dbReference type="EMBL" id="CAG23037.1"/>
    </source>
</evidence>
<dbReference type="GO" id="GO:0046872">
    <property type="term" value="F:metal ion binding"/>
    <property type="evidence" value="ECO:0007669"/>
    <property type="project" value="UniProtKB-KW"/>
</dbReference>
<dbReference type="SUPFAM" id="SSF51182">
    <property type="entry name" value="RmlC-like cupins"/>
    <property type="match status" value="1"/>
</dbReference>
<dbReference type="AlphaFoldDB" id="Q6LI43"/>
<evidence type="ECO:0000256" key="7">
    <source>
        <dbReference type="PIRSR" id="PIRSR605708-1"/>
    </source>
</evidence>
<sequence length="385" mass="44273">MMQQWFQFPIIEGKTSRQAHCDLPEGTFERECGKEGFFGPASHMYHKHAPTGWIKWEGPLRPRAIDTTKLEQSGITPWDASLLLHNDNVKIRIWNSQQSMDHLVRNGDGDEVLFVHSGSGHFYCDYGHLSFRDGDYIVIPRATSWRIEMDEPVSLLLIEASNSGYKTPDRGIVGQHAVYDPAILEYARIDDEFLAQQSDLQNNKQSVQQTWEVLLKARNQMNTITYPYNPLDAQGWKGNLTVFKLNWRDIRPLMSHRYHLPPSAHTTFIANGFVICTFVPRPIESDPNALKVPFFHNNDDYDEVLFYHRGNFFSRDNIEAGMITHHPCGFSHGPHPKALAASQTNQKKETDEVAVMIDTRFPLEIADLPEGVENKDYVYSWLNRK</sequence>
<gene>
    <name evidence="10" type="primary">HMGA</name>
    <name evidence="10" type="ordered locus">PBPRB1165</name>
</gene>
<keyword evidence="4" id="KW-0223">Dioxygenase</keyword>
<name>Q6LI43_PHOPR</name>
<dbReference type="GO" id="GO:0005737">
    <property type="term" value="C:cytoplasm"/>
    <property type="evidence" value="ECO:0007669"/>
    <property type="project" value="TreeGrafter"/>
</dbReference>
<comment type="cofactor">
    <cofactor evidence="1 8">
        <name>Fe cation</name>
        <dbReference type="ChEBI" id="CHEBI:24875"/>
    </cofactor>
</comment>
<accession>Q6LI43</accession>
<dbReference type="InterPro" id="IPR046452">
    <property type="entry name" value="HgmA_N"/>
</dbReference>
<evidence type="ECO:0000313" key="11">
    <source>
        <dbReference type="Proteomes" id="UP000000593"/>
    </source>
</evidence>
<dbReference type="GO" id="GO:0004411">
    <property type="term" value="F:homogentisate 1,2-dioxygenase activity"/>
    <property type="evidence" value="ECO:0007669"/>
    <property type="project" value="InterPro"/>
</dbReference>
<keyword evidence="11" id="KW-1185">Reference proteome</keyword>
<dbReference type="InterPro" id="IPR005708">
    <property type="entry name" value="Homogentis_dOase"/>
</dbReference>
<evidence type="ECO:0000256" key="8">
    <source>
        <dbReference type="PIRSR" id="PIRSR605708-2"/>
    </source>
</evidence>
<dbReference type="GO" id="GO:0006570">
    <property type="term" value="P:tyrosine metabolic process"/>
    <property type="evidence" value="ECO:0007669"/>
    <property type="project" value="InterPro"/>
</dbReference>
<dbReference type="PANTHER" id="PTHR11056:SF0">
    <property type="entry name" value="HOMOGENTISATE 1,2-DIOXYGENASE"/>
    <property type="match status" value="1"/>
</dbReference>
<feature type="binding site" evidence="8">
    <location>
        <position position="302"/>
    </location>
    <ligand>
        <name>Fe cation</name>
        <dbReference type="ChEBI" id="CHEBI:24875"/>
    </ligand>
</feature>
<keyword evidence="6 8" id="KW-0408">Iron</keyword>
<dbReference type="InterPro" id="IPR011051">
    <property type="entry name" value="RmlC_Cupin_sf"/>
</dbReference>
<dbReference type="STRING" id="298386.PBPRB1165"/>
<dbReference type="Proteomes" id="UP000000593">
    <property type="component" value="Chromosome 2"/>
</dbReference>